<evidence type="ECO:0000256" key="2">
    <source>
        <dbReference type="ARBA" id="ARBA00004787"/>
    </source>
</evidence>
<dbReference type="SUPFAM" id="SSF53448">
    <property type="entry name" value="Nucleotide-diphospho-sugar transferases"/>
    <property type="match status" value="1"/>
</dbReference>
<dbReference type="Pfam" id="PF01128">
    <property type="entry name" value="IspD"/>
    <property type="match status" value="1"/>
</dbReference>
<dbReference type="GO" id="GO:0050518">
    <property type="term" value="F:2-C-methyl-D-erythritol 4-phosphate cytidylyltransferase activity"/>
    <property type="evidence" value="ECO:0007669"/>
    <property type="project" value="UniProtKB-EC"/>
</dbReference>
<dbReference type="NCBIfam" id="NF001183">
    <property type="entry name" value="PRK00155.1-3"/>
    <property type="match status" value="1"/>
</dbReference>
<evidence type="ECO:0000313" key="9">
    <source>
        <dbReference type="EMBL" id="GCA66093.1"/>
    </source>
</evidence>
<sequence length="239" mass="27256">MNVAVIFAGGIGRRMNQKALPKQFLKLHGKEIIIHTLEHFQNHEEMDGIVVACVEDWIPFLEKLLKQYNMDKVKAVVPGGKTGQESIYHGLKKAEELFGEEANVLIHDGVRPLIERKTITDCLQSIREHGSAITVAPVTETIIQVDEKERVDRVIDRSKCLFARAPQGFHLKEILEAHERAIKEEKYDFIDSASIMQWNGHELFTVEGPVENIKITTPMDYFTFKALAEERENSQLYGC</sequence>
<dbReference type="InterPro" id="IPR001228">
    <property type="entry name" value="IspD"/>
</dbReference>
<organism evidence="9 10">
    <name type="scientific">Mediterraneibacter butyricigenes</name>
    <dbReference type="NCBI Taxonomy" id="2316025"/>
    <lineage>
        <taxon>Bacteria</taxon>
        <taxon>Bacillati</taxon>
        <taxon>Bacillota</taxon>
        <taxon>Clostridia</taxon>
        <taxon>Lachnospirales</taxon>
        <taxon>Lachnospiraceae</taxon>
        <taxon>Mediterraneibacter</taxon>
    </lineage>
</organism>
<evidence type="ECO:0000256" key="1">
    <source>
        <dbReference type="ARBA" id="ARBA00001282"/>
    </source>
</evidence>
<comment type="pathway">
    <text evidence="2">Isoprenoid biosynthesis; isopentenyl diphosphate biosynthesis via DXP pathway; isopentenyl diphosphate from 1-deoxy-D-xylulose 5-phosphate: step 2/6.</text>
</comment>
<dbReference type="GO" id="GO:0019288">
    <property type="term" value="P:isopentenyl diphosphate biosynthetic process, methylerythritol 4-phosphate pathway"/>
    <property type="evidence" value="ECO:0007669"/>
    <property type="project" value="UniProtKB-UniPathway"/>
</dbReference>
<dbReference type="FunFam" id="3.90.550.10:FF:000003">
    <property type="entry name" value="2-C-methyl-D-erythritol 4-phosphate cytidylyltransferase"/>
    <property type="match status" value="1"/>
</dbReference>
<dbReference type="PANTHER" id="PTHR32125:SF4">
    <property type="entry name" value="2-C-METHYL-D-ERYTHRITOL 4-PHOSPHATE CYTIDYLYLTRANSFERASE, CHLOROPLASTIC"/>
    <property type="match status" value="1"/>
</dbReference>
<comment type="similarity">
    <text evidence="3">Belongs to the IspD/TarI cytidylyltransferase family. IspD subfamily.</text>
</comment>
<accession>A0A391P940</accession>
<keyword evidence="7 9" id="KW-0548">Nucleotidyltransferase</keyword>
<dbReference type="Gene3D" id="3.90.550.10">
    <property type="entry name" value="Spore Coat Polysaccharide Biosynthesis Protein SpsA, Chain A"/>
    <property type="match status" value="1"/>
</dbReference>
<dbReference type="InterPro" id="IPR018294">
    <property type="entry name" value="ISPD_synthase_CS"/>
</dbReference>
<proteinExistence type="inferred from homology"/>
<protein>
    <recommendedName>
        <fullName evidence="5">2-C-methyl-D-erythritol 4-phosphate cytidylyltransferase</fullName>
        <ecNumber evidence="4">2.7.7.60</ecNumber>
    </recommendedName>
</protein>
<evidence type="ECO:0000256" key="3">
    <source>
        <dbReference type="ARBA" id="ARBA00009789"/>
    </source>
</evidence>
<dbReference type="UniPathway" id="UPA00056">
    <property type="reaction ID" value="UER00093"/>
</dbReference>
<dbReference type="InterPro" id="IPR029044">
    <property type="entry name" value="Nucleotide-diphossugar_trans"/>
</dbReference>
<dbReference type="EMBL" id="BHGK01000001">
    <property type="protein sequence ID" value="GCA66093.1"/>
    <property type="molecule type" value="Genomic_DNA"/>
</dbReference>
<dbReference type="InterPro" id="IPR050088">
    <property type="entry name" value="IspD/TarI_cytidylyltransf_bact"/>
</dbReference>
<dbReference type="Proteomes" id="UP000265643">
    <property type="component" value="Unassembled WGS sequence"/>
</dbReference>
<dbReference type="PROSITE" id="PS01295">
    <property type="entry name" value="ISPD"/>
    <property type="match status" value="1"/>
</dbReference>
<evidence type="ECO:0000256" key="8">
    <source>
        <dbReference type="ARBA" id="ARBA00023229"/>
    </source>
</evidence>
<dbReference type="PANTHER" id="PTHR32125">
    <property type="entry name" value="2-C-METHYL-D-ERYTHRITOL 4-PHOSPHATE CYTIDYLYLTRANSFERASE, CHLOROPLASTIC"/>
    <property type="match status" value="1"/>
</dbReference>
<dbReference type="EC" id="2.7.7.60" evidence="4"/>
<comment type="catalytic activity">
    <reaction evidence="1">
        <text>2-C-methyl-D-erythritol 4-phosphate + CTP + H(+) = 4-CDP-2-C-methyl-D-erythritol + diphosphate</text>
        <dbReference type="Rhea" id="RHEA:13429"/>
        <dbReference type="ChEBI" id="CHEBI:15378"/>
        <dbReference type="ChEBI" id="CHEBI:33019"/>
        <dbReference type="ChEBI" id="CHEBI:37563"/>
        <dbReference type="ChEBI" id="CHEBI:57823"/>
        <dbReference type="ChEBI" id="CHEBI:58262"/>
        <dbReference type="EC" id="2.7.7.60"/>
    </reaction>
</comment>
<reference evidence="10" key="1">
    <citation type="submission" date="2018-09" db="EMBL/GenBank/DDBJ databases">
        <title>Draft Genome Sequence of Mediterraneibacter sp. KCTC 15684.</title>
        <authorList>
            <person name="Kim J.S."/>
            <person name="Han K.I."/>
            <person name="Suh M.K."/>
            <person name="Lee K.C."/>
            <person name="Eom M.K."/>
            <person name="Lee J.H."/>
            <person name="Park S.H."/>
            <person name="Kang S.W."/>
            <person name="Park J.E."/>
            <person name="Oh B.S."/>
            <person name="Yu S.Y."/>
            <person name="Choi S.H."/>
            <person name="Lee D.H."/>
            <person name="Yoon H."/>
            <person name="Kim B."/>
            <person name="Yang S.J."/>
            <person name="Lee J.S."/>
        </authorList>
    </citation>
    <scope>NUCLEOTIDE SEQUENCE [LARGE SCALE GENOMIC DNA]</scope>
    <source>
        <strain evidence="10">KCTC 15684</strain>
    </source>
</reference>
<gene>
    <name evidence="9" type="primary">ispD_1</name>
    <name evidence="9" type="ORF">KGMB01110_05290</name>
</gene>
<dbReference type="InterPro" id="IPR034683">
    <property type="entry name" value="IspD/TarI"/>
</dbReference>
<keyword evidence="6 9" id="KW-0808">Transferase</keyword>
<keyword evidence="10" id="KW-1185">Reference proteome</keyword>
<name>A0A391P940_9FIRM</name>
<evidence type="ECO:0000313" key="10">
    <source>
        <dbReference type="Proteomes" id="UP000265643"/>
    </source>
</evidence>
<evidence type="ECO:0000256" key="6">
    <source>
        <dbReference type="ARBA" id="ARBA00022679"/>
    </source>
</evidence>
<dbReference type="NCBIfam" id="TIGR00453">
    <property type="entry name" value="ispD"/>
    <property type="match status" value="1"/>
</dbReference>
<dbReference type="CDD" id="cd02516">
    <property type="entry name" value="CDP-ME_synthetase"/>
    <property type="match status" value="1"/>
</dbReference>
<evidence type="ECO:0000256" key="4">
    <source>
        <dbReference type="ARBA" id="ARBA00012526"/>
    </source>
</evidence>
<dbReference type="AlphaFoldDB" id="A0A391P940"/>
<comment type="caution">
    <text evidence="9">The sequence shown here is derived from an EMBL/GenBank/DDBJ whole genome shotgun (WGS) entry which is preliminary data.</text>
</comment>
<evidence type="ECO:0000256" key="5">
    <source>
        <dbReference type="ARBA" id="ARBA00019056"/>
    </source>
</evidence>
<dbReference type="RefSeq" id="WP_117603904.1">
    <property type="nucleotide sequence ID" value="NZ_BHGK01000001.1"/>
</dbReference>
<evidence type="ECO:0000256" key="7">
    <source>
        <dbReference type="ARBA" id="ARBA00022695"/>
    </source>
</evidence>
<keyword evidence="8" id="KW-0414">Isoprene biosynthesis</keyword>